<dbReference type="Pfam" id="PF00144">
    <property type="entry name" value="Beta-lactamase"/>
    <property type="match status" value="1"/>
</dbReference>
<dbReference type="RefSeq" id="WP_307397701.1">
    <property type="nucleotide sequence ID" value="NZ_BAAADK010000020.1"/>
</dbReference>
<proteinExistence type="predicted"/>
<name>A0ABT9W4J8_9BACI</name>
<dbReference type="InterPro" id="IPR012338">
    <property type="entry name" value="Beta-lactam/transpept-like"/>
</dbReference>
<keyword evidence="3" id="KW-1185">Reference proteome</keyword>
<evidence type="ECO:0000313" key="3">
    <source>
        <dbReference type="Proteomes" id="UP001235840"/>
    </source>
</evidence>
<reference evidence="2 3" key="1">
    <citation type="submission" date="2023-07" db="EMBL/GenBank/DDBJ databases">
        <title>Genomic Encyclopedia of Type Strains, Phase IV (KMG-IV): sequencing the most valuable type-strain genomes for metagenomic binning, comparative biology and taxonomic classification.</title>
        <authorList>
            <person name="Goeker M."/>
        </authorList>
    </citation>
    <scope>NUCLEOTIDE SEQUENCE [LARGE SCALE GENOMIC DNA]</scope>
    <source>
        <strain evidence="2 3">DSM 12751</strain>
    </source>
</reference>
<evidence type="ECO:0000313" key="2">
    <source>
        <dbReference type="EMBL" id="MDQ0168164.1"/>
    </source>
</evidence>
<sequence>MIRKAEGSIKGIGKHMDEITHPFSFSGNIAIAQDGNVLFQKCYGLADIEHNVPHTPQSKFRIGSLSKAFTALGILMLEEQGKLNLTDTLNIYIPELLYGKEVTIHHLLSHTSGIPNFVLFPEFRNLYEKNGFSPEELIELLNPKGFVTSPGKQYSYSNTGYYLLALIIEKVSQKSYEAFLTDQIFNPLQMNNSGYDLSETILSHRARGYKIDQEHNILQNADYLDMKVPFGGGGLYSTIEDLLLWDKALFSPSFISTMILNKLYTPNKENYGYGWRIFERHGQQVVEHGGGICGFTTHMQRYLTDKMTIIVLSNYQIPWAAKTGHELANILFDA</sequence>
<dbReference type="EMBL" id="JAUSTY010000025">
    <property type="protein sequence ID" value="MDQ0168164.1"/>
    <property type="molecule type" value="Genomic_DNA"/>
</dbReference>
<gene>
    <name evidence="2" type="ORF">J2S11_004116</name>
</gene>
<evidence type="ECO:0000259" key="1">
    <source>
        <dbReference type="Pfam" id="PF00144"/>
    </source>
</evidence>
<feature type="domain" description="Beta-lactamase-related" evidence="1">
    <location>
        <begin position="28"/>
        <end position="318"/>
    </location>
</feature>
<dbReference type="Proteomes" id="UP001235840">
    <property type="component" value="Unassembled WGS sequence"/>
</dbReference>
<accession>A0ABT9W4J8</accession>
<dbReference type="SUPFAM" id="SSF56601">
    <property type="entry name" value="beta-lactamase/transpeptidase-like"/>
    <property type="match status" value="1"/>
</dbReference>
<dbReference type="Gene3D" id="3.40.710.10">
    <property type="entry name" value="DD-peptidase/beta-lactamase superfamily"/>
    <property type="match status" value="1"/>
</dbReference>
<dbReference type="PANTHER" id="PTHR46825">
    <property type="entry name" value="D-ALANYL-D-ALANINE-CARBOXYPEPTIDASE/ENDOPEPTIDASE AMPH"/>
    <property type="match status" value="1"/>
</dbReference>
<comment type="caution">
    <text evidence="2">The sequence shown here is derived from an EMBL/GenBank/DDBJ whole genome shotgun (WGS) entry which is preliminary data.</text>
</comment>
<dbReference type="PANTHER" id="PTHR46825:SF9">
    <property type="entry name" value="BETA-LACTAMASE-RELATED DOMAIN-CONTAINING PROTEIN"/>
    <property type="match status" value="1"/>
</dbReference>
<protein>
    <submittedName>
        <fullName evidence="2">CubicO group peptidase (Beta-lactamase class C family)</fullName>
    </submittedName>
</protein>
<dbReference type="InterPro" id="IPR001466">
    <property type="entry name" value="Beta-lactam-related"/>
</dbReference>
<organism evidence="2 3">
    <name type="scientific">Caldalkalibacillus horti</name>
    <dbReference type="NCBI Taxonomy" id="77523"/>
    <lineage>
        <taxon>Bacteria</taxon>
        <taxon>Bacillati</taxon>
        <taxon>Bacillota</taxon>
        <taxon>Bacilli</taxon>
        <taxon>Bacillales</taxon>
        <taxon>Bacillaceae</taxon>
        <taxon>Caldalkalibacillus</taxon>
    </lineage>
</organism>
<dbReference type="InterPro" id="IPR050491">
    <property type="entry name" value="AmpC-like"/>
</dbReference>